<dbReference type="NCBIfam" id="NF006968">
    <property type="entry name" value="PRK09441.1-1"/>
    <property type="match status" value="1"/>
</dbReference>
<keyword evidence="5" id="KW-0119">Carbohydrate metabolism</keyword>
<proteinExistence type="inferred from homology"/>
<protein>
    <submittedName>
        <fullName evidence="10">Alpha-amylase</fullName>
    </submittedName>
</protein>
<keyword evidence="6" id="KW-0326">Glycosidase</keyword>
<dbReference type="AlphaFoldDB" id="A0A917MZN2"/>
<dbReference type="InterPro" id="IPR013780">
    <property type="entry name" value="Glyco_hydro_b"/>
</dbReference>
<evidence type="ECO:0000256" key="8">
    <source>
        <dbReference type="PIRSR" id="PIRSR001021-2"/>
    </source>
</evidence>
<dbReference type="InterPro" id="IPR017853">
    <property type="entry name" value="GH"/>
</dbReference>
<evidence type="ECO:0000256" key="5">
    <source>
        <dbReference type="ARBA" id="ARBA00023277"/>
    </source>
</evidence>
<dbReference type="EMBL" id="BMIB01000008">
    <property type="protein sequence ID" value="GGH82610.1"/>
    <property type="molecule type" value="Genomic_DNA"/>
</dbReference>
<dbReference type="Gene3D" id="2.60.40.1180">
    <property type="entry name" value="Golgi alpha-mannosidase II"/>
    <property type="match status" value="1"/>
</dbReference>
<evidence type="ECO:0000313" key="11">
    <source>
        <dbReference type="Proteomes" id="UP000627292"/>
    </source>
</evidence>
<dbReference type="SMART" id="SM00642">
    <property type="entry name" value="Aamy"/>
    <property type="match status" value="1"/>
</dbReference>
<dbReference type="PIRSF" id="PIRSF001021">
    <property type="entry name" value="Alph-amls_thrmst"/>
    <property type="match status" value="1"/>
</dbReference>
<comment type="caution">
    <text evidence="10">The sequence shown here is derived from an EMBL/GenBank/DDBJ whole genome shotgun (WGS) entry which is preliminary data.</text>
</comment>
<evidence type="ECO:0000256" key="3">
    <source>
        <dbReference type="ARBA" id="ARBA00022723"/>
    </source>
</evidence>
<feature type="active site" description="Nucleophile" evidence="7">
    <location>
        <position position="234"/>
    </location>
</feature>
<evidence type="ECO:0000256" key="2">
    <source>
        <dbReference type="ARBA" id="ARBA00008061"/>
    </source>
</evidence>
<dbReference type="Gene3D" id="3.20.20.80">
    <property type="entry name" value="Glycosidases"/>
    <property type="match status" value="1"/>
</dbReference>
<keyword evidence="11" id="KW-1185">Reference proteome</keyword>
<dbReference type="InterPro" id="IPR006047">
    <property type="entry name" value="GH13_cat_dom"/>
</dbReference>
<evidence type="ECO:0000256" key="7">
    <source>
        <dbReference type="PIRSR" id="PIRSR001021-1"/>
    </source>
</evidence>
<feature type="binding site" evidence="8">
    <location>
        <position position="238"/>
    </location>
    <ligand>
        <name>Ca(2+)</name>
        <dbReference type="ChEBI" id="CHEBI:29108"/>
        <label>1</label>
    </ligand>
</feature>
<feature type="binding site" evidence="8">
    <location>
        <position position="197"/>
    </location>
    <ligand>
        <name>Ca(2+)</name>
        <dbReference type="ChEBI" id="CHEBI:29108"/>
        <label>1</label>
    </ligand>
</feature>
<dbReference type="GO" id="GO:0005975">
    <property type="term" value="P:carbohydrate metabolic process"/>
    <property type="evidence" value="ECO:0007669"/>
    <property type="project" value="InterPro"/>
</dbReference>
<evidence type="ECO:0000313" key="10">
    <source>
        <dbReference type="EMBL" id="GGH82610.1"/>
    </source>
</evidence>
<evidence type="ECO:0000256" key="6">
    <source>
        <dbReference type="ARBA" id="ARBA00023295"/>
    </source>
</evidence>
<sequence length="493" mass="57011">MKNGTLLQYFHWYYPADESLWKKLRKDIPWLTSNGISAVWLPPAYKGIHGNQSIGYDTYDLFDLGEFDQKGSVHTKYGSRRDYLSAITAVQKAGLMVYVDIVVNHKGGADEKERVKVWRVNPENRNEIQGDEFEIEAFTKFTFPGRDGKYSKYIWDFHSFTGVDYAADIDECGIFKINNEYGQSWEDEVSEEFGNYDYLMHADIEFRNPAVKEELKHWISWYHKTAHFNGLRLDAVKHIPVYFFNEWLDYVRTHVQRDLFVVGEYWETTDVGILHRYIEATGGRMQLFDAILQNRFHIASKCGKEFDMSTIFNDTLVATKPENAVTIVANHDTQPLQSLEAPVEPWFKPLAYALILLRKDGYPCLFYPDAFGAHYWDKGNDGNDYEIFMPVVNKIEQMLKARQQFAYGDQQDFLDHPNCIGWVRNGDEEHAGCIVLMSNSEEGHKDINLGEDKKGWVYVDFLGNHEAEITLDDHGNGKFLTKGGSVSVWVPKV</sequence>
<comment type="similarity">
    <text evidence="2">Belongs to the glycosyl hydrolase 13 family.</text>
</comment>
<dbReference type="SUPFAM" id="SSF51445">
    <property type="entry name" value="(Trans)glycosidases"/>
    <property type="match status" value="1"/>
</dbReference>
<dbReference type="NCBIfam" id="NF006969">
    <property type="entry name" value="PRK09441.1-2"/>
    <property type="match status" value="1"/>
</dbReference>
<feature type="binding site" evidence="8">
    <location>
        <position position="104"/>
    </location>
    <ligand>
        <name>Ca(2+)</name>
        <dbReference type="ChEBI" id="CHEBI:29108"/>
        <label>1</label>
    </ligand>
</feature>
<dbReference type="PANTHER" id="PTHR43447">
    <property type="entry name" value="ALPHA-AMYLASE"/>
    <property type="match status" value="1"/>
</dbReference>
<dbReference type="SUPFAM" id="SSF51011">
    <property type="entry name" value="Glycosyl hydrolase domain"/>
    <property type="match status" value="1"/>
</dbReference>
<dbReference type="CDD" id="cd11318">
    <property type="entry name" value="AmyAc_bac_fung_AmyA"/>
    <property type="match status" value="1"/>
</dbReference>
<dbReference type="Pfam" id="PF00128">
    <property type="entry name" value="Alpha-amylase"/>
    <property type="match status" value="1"/>
</dbReference>
<reference evidence="10" key="2">
    <citation type="submission" date="2020-09" db="EMBL/GenBank/DDBJ databases">
        <authorList>
            <person name="Sun Q."/>
            <person name="Zhou Y."/>
        </authorList>
    </citation>
    <scope>NUCLEOTIDE SEQUENCE</scope>
    <source>
        <strain evidence="10">CGMCC 1.15290</strain>
    </source>
</reference>
<evidence type="ECO:0000256" key="1">
    <source>
        <dbReference type="ARBA" id="ARBA00001913"/>
    </source>
</evidence>
<feature type="active site" description="Proton donor" evidence="7">
    <location>
        <position position="264"/>
    </location>
</feature>
<keyword evidence="4" id="KW-0378">Hydrolase</keyword>
<keyword evidence="3 8" id="KW-0479">Metal-binding</keyword>
<reference evidence="10" key="1">
    <citation type="journal article" date="2014" name="Int. J. Syst. Evol. Microbiol.">
        <title>Complete genome sequence of Corynebacterium casei LMG S-19264T (=DSM 44701T), isolated from a smear-ripened cheese.</title>
        <authorList>
            <consortium name="US DOE Joint Genome Institute (JGI-PGF)"/>
            <person name="Walter F."/>
            <person name="Albersmeier A."/>
            <person name="Kalinowski J."/>
            <person name="Ruckert C."/>
        </authorList>
    </citation>
    <scope>NUCLEOTIDE SEQUENCE</scope>
    <source>
        <strain evidence="10">CGMCC 1.15290</strain>
    </source>
</reference>
<keyword evidence="8" id="KW-0106">Calcium</keyword>
<feature type="domain" description="Glycosyl hydrolase family 13 catalytic" evidence="9">
    <location>
        <begin position="4"/>
        <end position="402"/>
    </location>
</feature>
<evidence type="ECO:0000259" key="9">
    <source>
        <dbReference type="SMART" id="SM00642"/>
    </source>
</evidence>
<accession>A0A917MZN2</accession>
<feature type="binding site" evidence="8">
    <location>
        <position position="203"/>
    </location>
    <ligand>
        <name>Ca(2+)</name>
        <dbReference type="ChEBI" id="CHEBI:29108"/>
        <label>1</label>
    </ligand>
</feature>
<evidence type="ECO:0000256" key="4">
    <source>
        <dbReference type="ARBA" id="ARBA00022801"/>
    </source>
</evidence>
<dbReference type="Gene3D" id="2.40.30.140">
    <property type="match status" value="1"/>
</dbReference>
<organism evidence="10 11">
    <name type="scientific">Filimonas zeae</name>
    <dbReference type="NCBI Taxonomy" id="1737353"/>
    <lineage>
        <taxon>Bacteria</taxon>
        <taxon>Pseudomonadati</taxon>
        <taxon>Bacteroidota</taxon>
        <taxon>Chitinophagia</taxon>
        <taxon>Chitinophagales</taxon>
        <taxon>Chitinophagaceae</taxon>
        <taxon>Filimonas</taxon>
    </lineage>
</organism>
<dbReference type="InterPro" id="IPR013776">
    <property type="entry name" value="A-amylase_thermo"/>
</dbReference>
<dbReference type="GO" id="GO:0004553">
    <property type="term" value="F:hydrolase activity, hydrolyzing O-glycosyl compounds"/>
    <property type="evidence" value="ECO:0007669"/>
    <property type="project" value="InterPro"/>
</dbReference>
<dbReference type="RefSeq" id="WP_188959087.1">
    <property type="nucleotide sequence ID" value="NZ_BMIB01000008.1"/>
</dbReference>
<name>A0A917MZN2_9BACT</name>
<comment type="cofactor">
    <cofactor evidence="1">
        <name>Ca(2+)</name>
        <dbReference type="ChEBI" id="CHEBI:29108"/>
    </cofactor>
</comment>
<dbReference type="GO" id="GO:0005509">
    <property type="term" value="F:calcium ion binding"/>
    <property type="evidence" value="ECO:0007669"/>
    <property type="project" value="InterPro"/>
</dbReference>
<gene>
    <name evidence="10" type="primary">amyA</name>
    <name evidence="10" type="ORF">GCM10011379_56750</name>
</gene>
<dbReference type="Proteomes" id="UP000627292">
    <property type="component" value="Unassembled WGS sequence"/>
</dbReference>